<feature type="coiled-coil region" evidence="1">
    <location>
        <begin position="233"/>
        <end position="288"/>
    </location>
</feature>
<feature type="region of interest" description="Disordered" evidence="2">
    <location>
        <begin position="758"/>
        <end position="832"/>
    </location>
</feature>
<organism evidence="4 6">
    <name type="scientific">Tenebrio molitor</name>
    <name type="common">Yellow mealworm beetle</name>
    <dbReference type="NCBI Taxonomy" id="7067"/>
    <lineage>
        <taxon>Eukaryota</taxon>
        <taxon>Metazoa</taxon>
        <taxon>Ecdysozoa</taxon>
        <taxon>Arthropoda</taxon>
        <taxon>Hexapoda</taxon>
        <taxon>Insecta</taxon>
        <taxon>Pterygota</taxon>
        <taxon>Neoptera</taxon>
        <taxon>Endopterygota</taxon>
        <taxon>Coleoptera</taxon>
        <taxon>Polyphaga</taxon>
        <taxon>Cucujiformia</taxon>
        <taxon>Tenebrionidae</taxon>
        <taxon>Tenebrio</taxon>
    </lineage>
</organism>
<reference evidence="4" key="2">
    <citation type="submission" date="2021-08" db="EMBL/GenBank/DDBJ databases">
        <authorList>
            <person name="Eriksson T."/>
        </authorList>
    </citation>
    <scope>NUCLEOTIDE SEQUENCE</scope>
    <source>
        <strain evidence="4">Stoneville</strain>
        <tissue evidence="4">Whole head</tissue>
    </source>
</reference>
<feature type="region of interest" description="Disordered" evidence="2">
    <location>
        <begin position="1"/>
        <end position="38"/>
    </location>
</feature>
<dbReference type="PANTHER" id="PTHR19327">
    <property type="entry name" value="GOLGIN"/>
    <property type="match status" value="1"/>
</dbReference>
<feature type="coiled-coil region" evidence="1">
    <location>
        <begin position="140"/>
        <end position="174"/>
    </location>
</feature>
<evidence type="ECO:0000256" key="2">
    <source>
        <dbReference type="SAM" id="MobiDB-lite"/>
    </source>
</evidence>
<feature type="compositionally biased region" description="Basic and acidic residues" evidence="2">
    <location>
        <begin position="815"/>
        <end position="832"/>
    </location>
</feature>
<feature type="domain" description="GRIP" evidence="3">
    <location>
        <begin position="1370"/>
        <end position="1417"/>
    </location>
</feature>
<feature type="compositionally biased region" description="Polar residues" evidence="2">
    <location>
        <begin position="15"/>
        <end position="38"/>
    </location>
</feature>
<feature type="compositionally biased region" description="Basic and acidic residues" evidence="2">
    <location>
        <begin position="761"/>
        <end position="808"/>
    </location>
</feature>
<reference evidence="4" key="1">
    <citation type="journal article" date="2020" name="J Insects Food Feed">
        <title>The yellow mealworm (Tenebrio molitor) genome: a resource for the emerging insects as food and feed industry.</title>
        <authorList>
            <person name="Eriksson T."/>
            <person name="Andere A."/>
            <person name="Kelstrup H."/>
            <person name="Emery V."/>
            <person name="Picard C."/>
        </authorList>
    </citation>
    <scope>NUCLEOTIDE SEQUENCE</scope>
    <source>
        <strain evidence="4">Stoneville</strain>
        <tissue evidence="4">Whole head</tissue>
    </source>
</reference>
<gene>
    <name evidence="5" type="ORF">GEV33_014800</name>
    <name evidence="4" type="ORF">GEV33_014814</name>
</gene>
<dbReference type="SMART" id="SM00755">
    <property type="entry name" value="Grip"/>
    <property type="match status" value="1"/>
</dbReference>
<evidence type="ECO:0000256" key="1">
    <source>
        <dbReference type="SAM" id="Coils"/>
    </source>
</evidence>
<proteinExistence type="predicted"/>
<dbReference type="GO" id="GO:0005794">
    <property type="term" value="C:Golgi apparatus"/>
    <property type="evidence" value="ECO:0007669"/>
    <property type="project" value="TreeGrafter"/>
</dbReference>
<dbReference type="GO" id="GO:0031267">
    <property type="term" value="F:small GTPase binding"/>
    <property type="evidence" value="ECO:0007669"/>
    <property type="project" value="TreeGrafter"/>
</dbReference>
<dbReference type="PANTHER" id="PTHR19327:SF0">
    <property type="entry name" value="GOLGIN SUBFAMILY A MEMBER 4"/>
    <property type="match status" value="1"/>
</dbReference>
<dbReference type="EMBL" id="JABDTM020029445">
    <property type="protein sequence ID" value="KAH0807977.1"/>
    <property type="molecule type" value="Genomic_DNA"/>
</dbReference>
<name>A0A8J6H635_TENMO</name>
<evidence type="ECO:0000313" key="5">
    <source>
        <dbReference type="EMBL" id="KAH0807991.1"/>
    </source>
</evidence>
<evidence type="ECO:0000313" key="4">
    <source>
        <dbReference type="EMBL" id="KAH0807977.1"/>
    </source>
</evidence>
<dbReference type="GO" id="GO:0048193">
    <property type="term" value="P:Golgi vesicle transport"/>
    <property type="evidence" value="ECO:0007669"/>
    <property type="project" value="TreeGrafter"/>
</dbReference>
<evidence type="ECO:0000313" key="6">
    <source>
        <dbReference type="Proteomes" id="UP000719412"/>
    </source>
</evidence>
<evidence type="ECO:0000259" key="3">
    <source>
        <dbReference type="PROSITE" id="PS50913"/>
    </source>
</evidence>
<dbReference type="PROSITE" id="PS50913">
    <property type="entry name" value="GRIP"/>
    <property type="match status" value="1"/>
</dbReference>
<feature type="coiled-coil region" evidence="1">
    <location>
        <begin position="314"/>
        <end position="475"/>
    </location>
</feature>
<feature type="coiled-coil region" evidence="1">
    <location>
        <begin position="1260"/>
        <end position="1364"/>
    </location>
</feature>
<comment type="caution">
    <text evidence="4">The sequence shown here is derived from an EMBL/GenBank/DDBJ whole genome shotgun (WGS) entry which is preliminary data.</text>
</comment>
<sequence>MFKKLKEKITEEVKSSPQRFQQLTQSMSDRLQNSSTSDENFFSIGDDDANTSNASFEAGFTNVSLTSPQETRYRRNSSSSVASDVSFLPRYESIANMYHLQSDLDISASEIEDNASTSSQLGHLSKEQIYSAFKKAQMRYHKYRGRYTDLAKHYKELERENTKMKSVLVETQDKAIRRVTELKEQCSLEQKAKAHLESALRDEIDEKLMKIQSLQTKIELLQNGVPSSQDVEMENLNRYLTDARQEIESLNERIQEMKANLIIFQTKEQEYKGKITSLEKEIAQFSEREKENNLSLAQNKMELHNELLGKDTEISNLKKEMEGLKKSLEGLTSGSNKLENLQTQNMKLIEKLENLTQKCNNYENELLKMEQFKIEAQNSNQANSELKNRLKDAEDKLEEVREEAKKSLLSLESKVREKLEKEFGKKEEEMREEFKRKFEEVSSNQSNLQEMKLNLVEKDDEIKKLREVNEGVLEELTVKATKYDDLERNHLELIEEGVGLRSKISNLEKELAGMQNVSQTCDLKISRLEGNVKSLEREIEVYKELEDKLQLVEEEKKNLLDQLNEDQVKKLEEEAEKTDEMKLLASKLQNLEEENKRLLEDLERERQSVQEQSQINTKLNQEMNHLKALIQKREASLEEKKKDIESKLEVEKEKLLRKLKESEITVKNLEQTSLSLNEELVELKTKNEEIALLQAELQNSDQQKKKLGESLNSKENQVRSLEEINAKLSDELKELMVEKEEKESLLQELEEEMKKKLASVEGEKECVRGEEARKREEEKSRLAMKIRDLEEKDSLREEEAKKMEEEKSGLLMKIQDLKEKDSLREDEAKKMEEEKSRLVMKIQDLEEEGRKLIASMEKARETDSLLKVNEDRRNDLEEVNRRLSEELAQLKISLENRESVKVQQLEEKEVKMKNLDQTVRELNVELVTVKDLLKKRDEEVARFQEDGVKSVQLLQEQEGEKRRLEDERRQLLEEIDLLKKLLEEANNNLTIKEHELRRIEEDFSHCEEEREKLSKELENYKKSENELSCKVSGYEEDLKVKSQQVDSLSKKLEEYNDLIEERNEGFFKILNSVAGEAPNNFKRSKENKNLENLEEKLQNFEQTFSLEKENLAKVLIYLKQFEERHSRILIEKDQLEEEKEELSRQIRELQGQLREISTAKTSVKQIEEELVRLKEENASLIEDQEKMKQNMLELESRNTQVVSDSNFLSEENNGLVREIEELKLKNEQLRIGFDSSQATITDLRDNIAKLNEGPNQVDSAKNHENQLAELERHLSELQHEKQLLREEIEELKTTPINLQNNKTEESNKEENYIREIESLRTKIVQYKSLDLTNRSSIEFYDNELQKLKNQNEKLNRKLDETLVTLNHCTELSNSTEIEYLRNVLYNYMLGKESLVLARVIAAVCKFDPHQTETILAKEQQKQTLLGQLGIL</sequence>
<dbReference type="SUPFAM" id="SSF101283">
    <property type="entry name" value="GRIP domain"/>
    <property type="match status" value="1"/>
</dbReference>
<dbReference type="Gene3D" id="1.10.220.60">
    <property type="entry name" value="GRIP domain"/>
    <property type="match status" value="1"/>
</dbReference>
<dbReference type="InterPro" id="IPR000237">
    <property type="entry name" value="GRIP_dom"/>
</dbReference>
<dbReference type="Proteomes" id="UP000719412">
    <property type="component" value="Unassembled WGS sequence"/>
</dbReference>
<protein>
    <recommendedName>
        <fullName evidence="3">GRIP domain-containing protein</fullName>
    </recommendedName>
</protein>
<keyword evidence="6" id="KW-1185">Reference proteome</keyword>
<dbReference type="EMBL" id="JABDTM020029443">
    <property type="protein sequence ID" value="KAH0807991.1"/>
    <property type="molecule type" value="Genomic_DNA"/>
</dbReference>
<accession>A0A8J6H635</accession>
<dbReference type="Pfam" id="PF01465">
    <property type="entry name" value="GRIP"/>
    <property type="match status" value="1"/>
</dbReference>
<keyword evidence="1" id="KW-0175">Coiled coil</keyword>